<evidence type="ECO:0008006" key="3">
    <source>
        <dbReference type="Google" id="ProtNLM"/>
    </source>
</evidence>
<comment type="caution">
    <text evidence="1">The sequence shown here is derived from an EMBL/GenBank/DDBJ whole genome shotgun (WGS) entry which is preliminary data.</text>
</comment>
<sequence length="389" mass="42337">MKQRRRHRIVRQERAWPPQGVRARRLVRMTARAPLCSLLAMTAVLFGAAPPLSADTSSWIMKSTEVPKPNSGKPVKVAPNEKFAKPAQSAQPIPQAQGKGFGEKLLAEPSGDEAPYIAFDQGQYLTAAKLAREAATKGDPQAHTLMGRLYAEGLGVSKDLSTAIKWYAHGDELGDVQSTFALAVLLAEGRGVKKDRKLSAELFEKAARQGHPQANYNLGLLFMKGDGKPQNPYRAAMHIRYAAEKGVAVAQYDLAGMYQNATGVEPSALEAARWLSKAAEQGMPEAQFDYAVVLLRGLGLTKDEPKAIPYLHTAAQKGLVAAQNRLAHVYAQGVGVKKDPKEAAKWRFIAQAGGLKDEELDAFVEKLPKAQRLAAQQAAMEWREDAGMF</sequence>
<dbReference type="InterPro" id="IPR006597">
    <property type="entry name" value="Sel1-like"/>
</dbReference>
<dbReference type="EMBL" id="LMTR01000032">
    <property type="protein sequence ID" value="KWT70356.1"/>
    <property type="molecule type" value="Genomic_DNA"/>
</dbReference>
<accession>A0A109BK87</accession>
<dbReference type="SUPFAM" id="SSF81901">
    <property type="entry name" value="HCP-like"/>
    <property type="match status" value="1"/>
</dbReference>
<name>A0A109BK87_HYPSL</name>
<organism evidence="1 2">
    <name type="scientific">Hyphomicrobium sulfonivorans</name>
    <dbReference type="NCBI Taxonomy" id="121290"/>
    <lineage>
        <taxon>Bacteria</taxon>
        <taxon>Pseudomonadati</taxon>
        <taxon>Pseudomonadota</taxon>
        <taxon>Alphaproteobacteria</taxon>
        <taxon>Hyphomicrobiales</taxon>
        <taxon>Hyphomicrobiaceae</taxon>
        <taxon>Hyphomicrobium</taxon>
    </lineage>
</organism>
<evidence type="ECO:0000313" key="2">
    <source>
        <dbReference type="Proteomes" id="UP000059074"/>
    </source>
</evidence>
<dbReference type="STRING" id="121290.APY04_1033"/>
<proteinExistence type="predicted"/>
<dbReference type="PANTHER" id="PTHR11102:SF160">
    <property type="entry name" value="ERAD-ASSOCIATED E3 UBIQUITIN-PROTEIN LIGASE COMPONENT HRD3"/>
    <property type="match status" value="1"/>
</dbReference>
<gene>
    <name evidence="1" type="ORF">APY04_1033</name>
</gene>
<dbReference type="RefSeq" id="WP_245281828.1">
    <property type="nucleotide sequence ID" value="NZ_LMTR01000032.1"/>
</dbReference>
<evidence type="ECO:0000313" key="1">
    <source>
        <dbReference type="EMBL" id="KWT70356.1"/>
    </source>
</evidence>
<dbReference type="Gene3D" id="1.25.40.10">
    <property type="entry name" value="Tetratricopeptide repeat domain"/>
    <property type="match status" value="2"/>
</dbReference>
<protein>
    <recommendedName>
        <fullName evidence="3">Sel1 repeat family protein</fullName>
    </recommendedName>
</protein>
<dbReference type="InterPro" id="IPR050767">
    <property type="entry name" value="Sel1_AlgK"/>
</dbReference>
<dbReference type="Proteomes" id="UP000059074">
    <property type="component" value="Unassembled WGS sequence"/>
</dbReference>
<reference evidence="1 2" key="1">
    <citation type="submission" date="2015-10" db="EMBL/GenBank/DDBJ databases">
        <title>Transcriptomic analysis of a linuron degrading triple-species bacterial consortium.</title>
        <authorList>
            <person name="Albers P."/>
        </authorList>
    </citation>
    <scope>NUCLEOTIDE SEQUENCE [LARGE SCALE GENOMIC DNA]</scope>
    <source>
        <strain evidence="1 2">WDL6</strain>
    </source>
</reference>
<dbReference type="SMART" id="SM00671">
    <property type="entry name" value="SEL1"/>
    <property type="match status" value="6"/>
</dbReference>
<dbReference type="Pfam" id="PF08238">
    <property type="entry name" value="Sel1"/>
    <property type="match status" value="6"/>
</dbReference>
<dbReference type="PATRIC" id="fig|121290.4.peg.912"/>
<dbReference type="PANTHER" id="PTHR11102">
    <property type="entry name" value="SEL-1-LIKE PROTEIN"/>
    <property type="match status" value="1"/>
</dbReference>
<keyword evidence="2" id="KW-1185">Reference proteome</keyword>
<dbReference type="AlphaFoldDB" id="A0A109BK87"/>
<dbReference type="InterPro" id="IPR011990">
    <property type="entry name" value="TPR-like_helical_dom_sf"/>
</dbReference>